<dbReference type="InterPro" id="IPR016471">
    <property type="entry name" value="Nicotinamide_PRibTrfase"/>
</dbReference>
<dbReference type="EMBL" id="CAMXCT010003660">
    <property type="protein sequence ID" value="CAI4005614.1"/>
    <property type="molecule type" value="Genomic_DNA"/>
</dbReference>
<feature type="domain" description="Nicotinate/nicotinamide phosphoribosyltransferase" evidence="6">
    <location>
        <begin position="2"/>
        <end position="55"/>
    </location>
</feature>
<organism evidence="7">
    <name type="scientific">Cladocopium goreaui</name>
    <dbReference type="NCBI Taxonomy" id="2562237"/>
    <lineage>
        <taxon>Eukaryota</taxon>
        <taxon>Sar</taxon>
        <taxon>Alveolata</taxon>
        <taxon>Dinophyceae</taxon>
        <taxon>Suessiales</taxon>
        <taxon>Symbiodiniaceae</taxon>
        <taxon>Cladocopium</taxon>
    </lineage>
</organism>
<accession>A0A9P1D864</accession>
<dbReference type="InterPro" id="IPR036068">
    <property type="entry name" value="Nicotinate_pribotase-like_C"/>
</dbReference>
<sequence length="146" mass="15636">DNIGFGSGGALLQKLNRDTFKCAFKCAEITINGEKRDVFKDPITDKGKASKKGRLTLQLASETTGFTDADKYKPRSDANPVPGGTGCLHYSTDGKFVTVASGRGDPKKDILVDVFKNGSLLVDYTLDEIRKEADIKNGPFGGGKTS</sequence>
<gene>
    <name evidence="7" type="ORF">C1SCF055_LOCUS31323</name>
</gene>
<dbReference type="PANTHER" id="PTHR43816:SF1">
    <property type="entry name" value="NICOTINAMIDE PHOSPHORIBOSYLTRANSFERASE"/>
    <property type="match status" value="1"/>
</dbReference>
<dbReference type="PANTHER" id="PTHR43816">
    <property type="entry name" value="NICOTINAMIDE PHOSPHORIBOSYLTRANSFERASE"/>
    <property type="match status" value="1"/>
</dbReference>
<evidence type="ECO:0000313" key="7">
    <source>
        <dbReference type="EMBL" id="CAI4005614.1"/>
    </source>
</evidence>
<dbReference type="GO" id="GO:0047280">
    <property type="term" value="F:nicotinamide phosphoribosyltransferase activity"/>
    <property type="evidence" value="ECO:0007669"/>
    <property type="project" value="TreeGrafter"/>
</dbReference>
<keyword evidence="5" id="KW-0808">Transferase</keyword>
<keyword evidence="4 9" id="KW-0328">Glycosyltransferase</keyword>
<dbReference type="AlphaFoldDB" id="A0A9P1D864"/>
<evidence type="ECO:0000259" key="6">
    <source>
        <dbReference type="Pfam" id="PF04095"/>
    </source>
</evidence>
<reference evidence="7" key="1">
    <citation type="submission" date="2022-10" db="EMBL/GenBank/DDBJ databases">
        <authorList>
            <person name="Chen Y."/>
            <person name="Dougan E. K."/>
            <person name="Chan C."/>
            <person name="Rhodes N."/>
            <person name="Thang M."/>
        </authorList>
    </citation>
    <scope>NUCLEOTIDE SEQUENCE</scope>
</reference>
<dbReference type="EMBL" id="CAMXCT020003660">
    <property type="protein sequence ID" value="CAL1158989.1"/>
    <property type="molecule type" value="Genomic_DNA"/>
</dbReference>
<dbReference type="Proteomes" id="UP001152797">
    <property type="component" value="Unassembled WGS sequence"/>
</dbReference>
<keyword evidence="3" id="KW-0662">Pyridine nucleotide biosynthesis</keyword>
<evidence type="ECO:0000256" key="1">
    <source>
        <dbReference type="ARBA" id="ARBA00004790"/>
    </source>
</evidence>
<dbReference type="GO" id="GO:0009435">
    <property type="term" value="P:NAD+ biosynthetic process"/>
    <property type="evidence" value="ECO:0007669"/>
    <property type="project" value="InterPro"/>
</dbReference>
<dbReference type="SUPFAM" id="SSF51690">
    <property type="entry name" value="Nicotinate/Quinolinate PRTase C-terminal domain-like"/>
    <property type="match status" value="1"/>
</dbReference>
<feature type="non-terminal residue" evidence="7">
    <location>
        <position position="146"/>
    </location>
</feature>
<evidence type="ECO:0000256" key="4">
    <source>
        <dbReference type="ARBA" id="ARBA00022676"/>
    </source>
</evidence>
<comment type="similarity">
    <text evidence="2">Belongs to the NAPRTase family.</text>
</comment>
<evidence type="ECO:0000256" key="3">
    <source>
        <dbReference type="ARBA" id="ARBA00022642"/>
    </source>
</evidence>
<keyword evidence="10" id="KW-1185">Reference proteome</keyword>
<evidence type="ECO:0000256" key="2">
    <source>
        <dbReference type="ARBA" id="ARBA00010897"/>
    </source>
</evidence>
<evidence type="ECO:0000313" key="10">
    <source>
        <dbReference type="Proteomes" id="UP001152797"/>
    </source>
</evidence>
<comment type="caution">
    <text evidence="7">The sequence shown here is derived from an EMBL/GenBank/DDBJ whole genome shotgun (WGS) entry which is preliminary data.</text>
</comment>
<dbReference type="Pfam" id="PF04095">
    <property type="entry name" value="NAPRTase"/>
    <property type="match status" value="1"/>
</dbReference>
<dbReference type="OrthoDB" id="193380at2759"/>
<evidence type="ECO:0000256" key="5">
    <source>
        <dbReference type="ARBA" id="ARBA00022679"/>
    </source>
</evidence>
<comment type="pathway">
    <text evidence="1">Cofactor biosynthesis; NAD(+) biosynthesis.</text>
</comment>
<evidence type="ECO:0000313" key="9">
    <source>
        <dbReference type="EMBL" id="CAL4792926.1"/>
    </source>
</evidence>
<name>A0A9P1D864_9DINO</name>
<evidence type="ECO:0000313" key="8">
    <source>
        <dbReference type="EMBL" id="CAL1158989.1"/>
    </source>
</evidence>
<dbReference type="EMBL" id="CAMXCT030003660">
    <property type="protein sequence ID" value="CAL4792926.1"/>
    <property type="molecule type" value="Genomic_DNA"/>
</dbReference>
<reference evidence="8" key="2">
    <citation type="submission" date="2024-04" db="EMBL/GenBank/DDBJ databases">
        <authorList>
            <person name="Chen Y."/>
            <person name="Shah S."/>
            <person name="Dougan E. K."/>
            <person name="Thang M."/>
            <person name="Chan C."/>
        </authorList>
    </citation>
    <scope>NUCLEOTIDE SEQUENCE [LARGE SCALE GENOMIC DNA]</scope>
</reference>
<protein>
    <submittedName>
        <fullName evidence="9">Nicotinamide phosphoribosyltransferase</fullName>
    </submittedName>
</protein>
<proteinExistence type="inferred from homology"/>
<dbReference type="InterPro" id="IPR041525">
    <property type="entry name" value="N/Namide_PRibTrfase"/>
</dbReference>